<dbReference type="GO" id="GO:0005524">
    <property type="term" value="F:ATP binding"/>
    <property type="evidence" value="ECO:0007669"/>
    <property type="project" value="InterPro"/>
</dbReference>
<feature type="domain" description="Helicase C-terminal" evidence="2">
    <location>
        <begin position="436"/>
        <end position="575"/>
    </location>
</feature>
<dbReference type="InterPro" id="IPR027417">
    <property type="entry name" value="P-loop_NTPase"/>
</dbReference>
<dbReference type="Pfam" id="PF13091">
    <property type="entry name" value="PLDc_2"/>
    <property type="match status" value="1"/>
</dbReference>
<sequence length="834" mass="96685">MISERAITSRLIHHMDLNPTEIKGIDMIVSFIQWSGYQLIEPILISALEHNIPVRVLTSTYLNVTDPTALLSMYYLLGENSLRLYNGDAPSFHPKAYFFHGKDTVNSRVFIGSSNLSKAALTNGVEWNYILEGARDEKAVENYKSAFDQLFTFESYPLTKDKIEDYRDNYVQPLTQKYKMHVNKHYTDNQGNRDIFKDNSAINESLPIYLISKSKDPFEPNSAQKEALLELANTREEGNEKALVVAATGIGKTYLAAFDSIQYENVLFVAHREEILNQAYHTFAKIRGEDGLGRLFAGYKDFHAKILFASVQSLSKKENLEKFDAAFFEYEIIDEIHHGAASSYRKILDHFKPEFMLGLTATPHRMDQKDIYELCDFNSVYEVDLFSAINRGWLVPYKYYGIYDGSVNYENITFLKGKYVEKELEKALSINTRAELIYKNYLKYRGKSALAFCVSIDHAEFMADYFNKMGIRSSCIHSDSSRKNYCDRKIGIEKLKNGKLDVIFSVDMLNEGVDIPYLDLLLFLRPTESPVVFLQQLGRGLRKAQGKSEIKVLDFIGNFKNVDLIPLLLGRRNASLKDFVRSKGDSSILPFDCHVDFDFEVIDLFEKVLNSRRKLQDMVQDWYFACKEEGEDSKSVPSRVEFFSWLDNQKYQLLVQNSKQNPFKDFVSYIVKWEDDALDDDFLGTNEHEFLKIVENTNMSRLYKLPVIASFIGDKGISRSVDKPLIIETFKTFYQNNRNKLDLVRFNNTKNTGSFTDEDWWKTIKSNPIHFLCKTHGDIFSFQDEQLHIRLNFSWCSSDGKKESERTQWFVDQINDALQFRRNEFLDRRLSKSK</sequence>
<dbReference type="Pfam" id="PF04851">
    <property type="entry name" value="ResIII"/>
    <property type="match status" value="1"/>
</dbReference>
<organism evidence="3 4">
    <name type="scientific">Alkalibacter rhizosphaerae</name>
    <dbReference type="NCBI Taxonomy" id="2815577"/>
    <lineage>
        <taxon>Bacteria</taxon>
        <taxon>Bacillati</taxon>
        <taxon>Bacillota</taxon>
        <taxon>Clostridia</taxon>
        <taxon>Eubacteriales</taxon>
        <taxon>Eubacteriaceae</taxon>
        <taxon>Alkalibacter</taxon>
    </lineage>
</organism>
<dbReference type="Gene3D" id="3.30.870.10">
    <property type="entry name" value="Endonuclease Chain A"/>
    <property type="match status" value="1"/>
</dbReference>
<dbReference type="CDD" id="cd18799">
    <property type="entry name" value="SF2_C_EcoAI-like"/>
    <property type="match status" value="1"/>
</dbReference>
<dbReference type="GO" id="GO:0016787">
    <property type="term" value="F:hydrolase activity"/>
    <property type="evidence" value="ECO:0007669"/>
    <property type="project" value="InterPro"/>
</dbReference>
<gene>
    <name evidence="3" type="ORF">J0B03_01490</name>
</gene>
<proteinExistence type="predicted"/>
<dbReference type="SUPFAM" id="SSF56024">
    <property type="entry name" value="Phospholipase D/nuclease"/>
    <property type="match status" value="1"/>
</dbReference>
<dbReference type="GO" id="GO:0003677">
    <property type="term" value="F:DNA binding"/>
    <property type="evidence" value="ECO:0007669"/>
    <property type="project" value="InterPro"/>
</dbReference>
<keyword evidence="3" id="KW-0378">Hydrolase</keyword>
<dbReference type="AlphaFoldDB" id="A0A974XFA2"/>
<keyword evidence="3" id="KW-0347">Helicase</keyword>
<dbReference type="InterPro" id="IPR050742">
    <property type="entry name" value="Helicase_Restrict-Modif_Enz"/>
</dbReference>
<keyword evidence="3" id="KW-0547">Nucleotide-binding</keyword>
<evidence type="ECO:0000259" key="2">
    <source>
        <dbReference type="PROSITE" id="PS51194"/>
    </source>
</evidence>
<dbReference type="SUPFAM" id="SSF52540">
    <property type="entry name" value="P-loop containing nucleoside triphosphate hydrolases"/>
    <property type="match status" value="1"/>
</dbReference>
<keyword evidence="3" id="KW-0067">ATP-binding</keyword>
<evidence type="ECO:0000313" key="4">
    <source>
        <dbReference type="Proteomes" id="UP000663499"/>
    </source>
</evidence>
<dbReference type="RefSeq" id="WP_207300133.1">
    <property type="nucleotide sequence ID" value="NZ_CP071444.1"/>
</dbReference>
<dbReference type="PANTHER" id="PTHR47396:SF1">
    <property type="entry name" value="ATP-DEPENDENT HELICASE IRC3-RELATED"/>
    <property type="match status" value="1"/>
</dbReference>
<keyword evidence="4" id="KW-1185">Reference proteome</keyword>
<dbReference type="Proteomes" id="UP000663499">
    <property type="component" value="Chromosome"/>
</dbReference>
<protein>
    <submittedName>
        <fullName evidence="3">DEAD/DEAH box helicase family protein</fullName>
    </submittedName>
</protein>
<dbReference type="KEGG" id="alka:J0B03_01490"/>
<dbReference type="InterPro" id="IPR006935">
    <property type="entry name" value="Helicase/UvrB_N"/>
</dbReference>
<dbReference type="GO" id="GO:0004386">
    <property type="term" value="F:helicase activity"/>
    <property type="evidence" value="ECO:0007669"/>
    <property type="project" value="UniProtKB-KW"/>
</dbReference>
<dbReference type="InterPro" id="IPR025202">
    <property type="entry name" value="PLD-like_dom"/>
</dbReference>
<dbReference type="PROSITE" id="PS51192">
    <property type="entry name" value="HELICASE_ATP_BIND_1"/>
    <property type="match status" value="1"/>
</dbReference>
<name>A0A974XFA2_9FIRM</name>
<dbReference type="SMART" id="SM00490">
    <property type="entry name" value="HELICc"/>
    <property type="match status" value="1"/>
</dbReference>
<dbReference type="CDD" id="cd18032">
    <property type="entry name" value="DEXHc_RE_I_III_res"/>
    <property type="match status" value="1"/>
</dbReference>
<dbReference type="Gene3D" id="3.40.50.300">
    <property type="entry name" value="P-loop containing nucleotide triphosphate hydrolases"/>
    <property type="match status" value="2"/>
</dbReference>
<reference evidence="3" key="1">
    <citation type="submission" date="2021-03" db="EMBL/GenBank/DDBJ databases">
        <title>Alkalibacter marinus sp. nov., isolated from tidal flat sediment.</title>
        <authorList>
            <person name="Namirimu T."/>
            <person name="Yang J.-A."/>
            <person name="Yang S.-H."/>
            <person name="Kim Y.-J."/>
            <person name="Kwon K.K."/>
        </authorList>
    </citation>
    <scope>NUCLEOTIDE SEQUENCE</scope>
    <source>
        <strain evidence="3">ES005</strain>
    </source>
</reference>
<dbReference type="PROSITE" id="PS51194">
    <property type="entry name" value="HELICASE_CTER"/>
    <property type="match status" value="1"/>
</dbReference>
<dbReference type="InterPro" id="IPR001650">
    <property type="entry name" value="Helicase_C-like"/>
</dbReference>
<dbReference type="GO" id="GO:0005829">
    <property type="term" value="C:cytosol"/>
    <property type="evidence" value="ECO:0007669"/>
    <property type="project" value="TreeGrafter"/>
</dbReference>
<feature type="domain" description="Helicase ATP-binding" evidence="1">
    <location>
        <begin position="233"/>
        <end position="381"/>
    </location>
</feature>
<dbReference type="PANTHER" id="PTHR47396">
    <property type="entry name" value="TYPE I RESTRICTION ENZYME ECOKI R PROTEIN"/>
    <property type="match status" value="1"/>
</dbReference>
<accession>A0A974XFA2</accession>
<dbReference type="SMART" id="SM00487">
    <property type="entry name" value="DEXDc"/>
    <property type="match status" value="1"/>
</dbReference>
<dbReference type="EMBL" id="CP071444">
    <property type="protein sequence ID" value="QSX08792.1"/>
    <property type="molecule type" value="Genomic_DNA"/>
</dbReference>
<dbReference type="Pfam" id="PF00271">
    <property type="entry name" value="Helicase_C"/>
    <property type="match status" value="1"/>
</dbReference>
<evidence type="ECO:0000313" key="3">
    <source>
        <dbReference type="EMBL" id="QSX08792.1"/>
    </source>
</evidence>
<evidence type="ECO:0000259" key="1">
    <source>
        <dbReference type="PROSITE" id="PS51192"/>
    </source>
</evidence>
<dbReference type="InterPro" id="IPR014001">
    <property type="entry name" value="Helicase_ATP-bd"/>
</dbReference>